<proteinExistence type="predicted"/>
<gene>
    <name evidence="2" type="ORF">A2U01_0015088</name>
</gene>
<name>A0A392N3I3_9FABA</name>
<sequence>MPSAACELLPLLMECKEGSWCEAPRREVRDYCCRPNTRLLKYKGGSFPTKTKMKNFKPIARAWAGFYVRNMDSVSNHSEYQIENAVAVKAILEGKEIDLGRVLSQSLKAITQNKACKRHDGDEYLEPVKALTGAWLYKWKVRPVTSDTETDEDEDGNDDEEGDDLEDDIDRFDGGAHMNQGEPNVGVQLPDFQGPEVEYYDKESEKWKQAMEYRKTVAPSAFYPRYPTEAAYVAGQERRMRQYKARQESNLEIYRRIKLASDDGCMDFVHDSRAAEATPSHLQPMDQ</sequence>
<reference evidence="2 3" key="1">
    <citation type="journal article" date="2018" name="Front. Plant Sci.">
        <title>Red Clover (Trifolium pratense) and Zigzag Clover (T. medium) - A Picture of Genomic Similarities and Differences.</title>
        <authorList>
            <person name="Dluhosova J."/>
            <person name="Istvanek J."/>
            <person name="Nedelnik J."/>
            <person name="Repkova J."/>
        </authorList>
    </citation>
    <scope>NUCLEOTIDE SEQUENCE [LARGE SCALE GENOMIC DNA]</scope>
    <source>
        <strain evidence="3">cv. 10/8</strain>
        <tissue evidence="2">Leaf</tissue>
    </source>
</reference>
<feature type="non-terminal residue" evidence="2">
    <location>
        <position position="287"/>
    </location>
</feature>
<dbReference type="Proteomes" id="UP000265520">
    <property type="component" value="Unassembled WGS sequence"/>
</dbReference>
<keyword evidence="3" id="KW-1185">Reference proteome</keyword>
<evidence type="ECO:0000313" key="2">
    <source>
        <dbReference type="EMBL" id="MCH94132.1"/>
    </source>
</evidence>
<dbReference type="AlphaFoldDB" id="A0A392N3I3"/>
<feature type="compositionally biased region" description="Acidic residues" evidence="1">
    <location>
        <begin position="148"/>
        <end position="170"/>
    </location>
</feature>
<evidence type="ECO:0000256" key="1">
    <source>
        <dbReference type="SAM" id="MobiDB-lite"/>
    </source>
</evidence>
<evidence type="ECO:0000313" key="3">
    <source>
        <dbReference type="Proteomes" id="UP000265520"/>
    </source>
</evidence>
<comment type="caution">
    <text evidence="2">The sequence shown here is derived from an EMBL/GenBank/DDBJ whole genome shotgun (WGS) entry which is preliminary data.</text>
</comment>
<feature type="region of interest" description="Disordered" evidence="1">
    <location>
        <begin position="146"/>
        <end position="191"/>
    </location>
</feature>
<organism evidence="2 3">
    <name type="scientific">Trifolium medium</name>
    <dbReference type="NCBI Taxonomy" id="97028"/>
    <lineage>
        <taxon>Eukaryota</taxon>
        <taxon>Viridiplantae</taxon>
        <taxon>Streptophyta</taxon>
        <taxon>Embryophyta</taxon>
        <taxon>Tracheophyta</taxon>
        <taxon>Spermatophyta</taxon>
        <taxon>Magnoliopsida</taxon>
        <taxon>eudicotyledons</taxon>
        <taxon>Gunneridae</taxon>
        <taxon>Pentapetalae</taxon>
        <taxon>rosids</taxon>
        <taxon>fabids</taxon>
        <taxon>Fabales</taxon>
        <taxon>Fabaceae</taxon>
        <taxon>Papilionoideae</taxon>
        <taxon>50 kb inversion clade</taxon>
        <taxon>NPAAA clade</taxon>
        <taxon>Hologalegina</taxon>
        <taxon>IRL clade</taxon>
        <taxon>Trifolieae</taxon>
        <taxon>Trifolium</taxon>
    </lineage>
</organism>
<dbReference type="EMBL" id="LXQA010026582">
    <property type="protein sequence ID" value="MCH94132.1"/>
    <property type="molecule type" value="Genomic_DNA"/>
</dbReference>
<accession>A0A392N3I3</accession>
<protein>
    <submittedName>
        <fullName evidence="2">Uncharacterized protein</fullName>
    </submittedName>
</protein>